<evidence type="ECO:0000313" key="1">
    <source>
        <dbReference type="EMBL" id="MDT0621703.1"/>
    </source>
</evidence>
<dbReference type="RefSeq" id="WP_311387736.1">
    <property type="nucleotide sequence ID" value="NZ_JAVRHU010000002.1"/>
</dbReference>
<reference evidence="1 2" key="1">
    <citation type="submission" date="2023-09" db="EMBL/GenBank/DDBJ databases">
        <authorList>
            <person name="Rey-Velasco X."/>
        </authorList>
    </citation>
    <scope>NUCLEOTIDE SEQUENCE [LARGE SCALE GENOMIC DNA]</scope>
    <source>
        <strain evidence="1 2">P007</strain>
    </source>
</reference>
<sequence length="593" mass="67474">MKKLIVFVGLLIGLGFSLKAQYVIKDGSELLNLQKLPQEKAYIDHTGPLHFSGEYLYYAFYCFNAQSNKLTNISKVAYVALVDENQNYIFEHKIKLTKGLGQGDFFISTDIPSGKYKLLGYTQWMKNSGLSQVFKDDIIIVNPYMVDQSSIIASTTDSVQRSYNLNRDKVVLDSSMITLSLDKLQFEPREKINLAVTNYKGYLGNGSYTIKVQKKDEIPVKSAVNAIAYATDYFNVDKQISQRVGDSLFLPEQRGELFYGQVSDANTGEVVTDMPIVLSIPGKEFLLKFSQTDENGNFYSYLRKDYKNPVAVIQIEDESKSYSIKKGAIAKLNTEDLSFSDFTLSKEHAESIKERSILNQIENQFFTAKPDSILQGDPIDPFDGGIPEVVLLDEYTRFPTLEETLVEVITNAGYRNGGKENDYVKVAQDFETFNEDFNSFPAIVLIDGVFIPNHEKIREFDARRIEKISLIRDQFRLGGKDYQGIVSIETFESDFLVDYSNDNSLLVDLDKPITKKNYYQQTYAPDEMAFSRVPDYRTLLYWKPQLVVEGSSYTLDFFTSDVEGTYEITFNGFTTYGKPLTIKKEFVVSRSTP</sequence>
<comment type="caution">
    <text evidence="1">The sequence shown here is derived from an EMBL/GenBank/DDBJ whole genome shotgun (WGS) entry which is preliminary data.</text>
</comment>
<dbReference type="EMBL" id="JAVRHU010000002">
    <property type="protein sequence ID" value="MDT0621703.1"/>
    <property type="molecule type" value="Genomic_DNA"/>
</dbReference>
<keyword evidence="2" id="KW-1185">Reference proteome</keyword>
<proteinExistence type="predicted"/>
<dbReference type="Proteomes" id="UP001250662">
    <property type="component" value="Unassembled WGS sequence"/>
</dbReference>
<gene>
    <name evidence="1" type="ORF">RM520_08695</name>
</gene>
<evidence type="ECO:0000313" key="2">
    <source>
        <dbReference type="Proteomes" id="UP001250662"/>
    </source>
</evidence>
<organism evidence="1 2">
    <name type="scientific">Croceitalea vernalis</name>
    <dbReference type="NCBI Taxonomy" id="3075599"/>
    <lineage>
        <taxon>Bacteria</taxon>
        <taxon>Pseudomonadati</taxon>
        <taxon>Bacteroidota</taxon>
        <taxon>Flavobacteriia</taxon>
        <taxon>Flavobacteriales</taxon>
        <taxon>Flavobacteriaceae</taxon>
        <taxon>Croceitalea</taxon>
    </lineage>
</organism>
<name>A0ABU3BHQ8_9FLAO</name>
<evidence type="ECO:0008006" key="3">
    <source>
        <dbReference type="Google" id="ProtNLM"/>
    </source>
</evidence>
<accession>A0ABU3BHQ8</accession>
<protein>
    <recommendedName>
        <fullName evidence="3">Macroglobulin domain-containing protein</fullName>
    </recommendedName>
</protein>